<dbReference type="OrthoDB" id="8420414at2"/>
<name>A0A317F6B5_9PROT</name>
<protein>
    <submittedName>
        <fullName evidence="2">Uncharacterized protein</fullName>
    </submittedName>
</protein>
<reference evidence="3" key="1">
    <citation type="submission" date="2018-05" db="EMBL/GenBank/DDBJ databases">
        <authorList>
            <person name="Du Z."/>
            <person name="Wang X."/>
        </authorList>
    </citation>
    <scope>NUCLEOTIDE SEQUENCE [LARGE SCALE GENOMIC DNA]</scope>
    <source>
        <strain evidence="3">CQN31</strain>
    </source>
</reference>
<feature type="transmembrane region" description="Helical" evidence="1">
    <location>
        <begin position="73"/>
        <end position="93"/>
    </location>
</feature>
<comment type="caution">
    <text evidence="2">The sequence shown here is derived from an EMBL/GenBank/DDBJ whole genome shotgun (WGS) entry which is preliminary data.</text>
</comment>
<organism evidence="2 3">
    <name type="scientific">Falsiroseomonas bella</name>
    <dbReference type="NCBI Taxonomy" id="2184016"/>
    <lineage>
        <taxon>Bacteria</taxon>
        <taxon>Pseudomonadati</taxon>
        <taxon>Pseudomonadota</taxon>
        <taxon>Alphaproteobacteria</taxon>
        <taxon>Acetobacterales</taxon>
        <taxon>Roseomonadaceae</taxon>
        <taxon>Falsiroseomonas</taxon>
    </lineage>
</organism>
<accession>A0A317F6B5</accession>
<feature type="transmembrane region" description="Helical" evidence="1">
    <location>
        <begin position="99"/>
        <end position="118"/>
    </location>
</feature>
<proteinExistence type="predicted"/>
<dbReference type="AlphaFoldDB" id="A0A317F6B5"/>
<dbReference type="InterPro" id="IPR046192">
    <property type="entry name" value="DUF6220"/>
</dbReference>
<keyword evidence="3" id="KW-1185">Reference proteome</keyword>
<evidence type="ECO:0000313" key="2">
    <source>
        <dbReference type="EMBL" id="PWS34275.1"/>
    </source>
</evidence>
<sequence>MRSLPDALPPPAPFVLAARALPLGLLAQFLTAGQALFRDGGLWDAHAALGVTLALPVGGLLGGALLVRRLRGFATSACLIAGLYVAQVVLGAADAALPLSLHPLNGALLLAASLVLLVRVERGRDAMAAAPAGAKP</sequence>
<keyword evidence="1" id="KW-0812">Transmembrane</keyword>
<gene>
    <name evidence="2" type="ORF">DFH01_24925</name>
</gene>
<dbReference type="Proteomes" id="UP000245765">
    <property type="component" value="Unassembled WGS sequence"/>
</dbReference>
<keyword evidence="1" id="KW-1133">Transmembrane helix</keyword>
<evidence type="ECO:0000256" key="1">
    <source>
        <dbReference type="SAM" id="Phobius"/>
    </source>
</evidence>
<keyword evidence="1" id="KW-0472">Membrane</keyword>
<dbReference type="RefSeq" id="WP_109873247.1">
    <property type="nucleotide sequence ID" value="NZ_QGNA01000007.1"/>
</dbReference>
<dbReference type="Pfam" id="PF19728">
    <property type="entry name" value="DUF6220"/>
    <property type="match status" value="1"/>
</dbReference>
<evidence type="ECO:0000313" key="3">
    <source>
        <dbReference type="Proteomes" id="UP000245765"/>
    </source>
</evidence>
<feature type="transmembrane region" description="Helical" evidence="1">
    <location>
        <begin position="45"/>
        <end position="66"/>
    </location>
</feature>
<dbReference type="EMBL" id="QGNA01000007">
    <property type="protein sequence ID" value="PWS34275.1"/>
    <property type="molecule type" value="Genomic_DNA"/>
</dbReference>